<evidence type="ECO:0000256" key="1">
    <source>
        <dbReference type="ARBA" id="ARBA00023015"/>
    </source>
</evidence>
<evidence type="ECO:0000313" key="8">
    <source>
        <dbReference type="EMBL" id="UQB04519.1"/>
    </source>
</evidence>
<dbReference type="GO" id="GO:0003700">
    <property type="term" value="F:DNA-binding transcription factor activity"/>
    <property type="evidence" value="ECO:0007669"/>
    <property type="project" value="InterPro"/>
</dbReference>
<dbReference type="InterPro" id="IPR008920">
    <property type="entry name" value="TF_FadR/GntR_C"/>
</dbReference>
<dbReference type="Pfam" id="PF00392">
    <property type="entry name" value="GntR"/>
    <property type="match status" value="1"/>
</dbReference>
<feature type="region of interest" description="Disordered" evidence="4">
    <location>
        <begin position="1"/>
        <end position="46"/>
    </location>
</feature>
<keyword evidence="1" id="KW-0805">Transcription regulation</keyword>
<keyword evidence="3" id="KW-0804">Transcription</keyword>
<reference evidence="8" key="2">
    <citation type="submission" date="2021-11" db="EMBL/GenBank/DDBJ databases">
        <authorList>
            <person name="Li G."/>
            <person name="Jia Q."/>
            <person name="Yang F."/>
            <person name="Zhang C."/>
            <person name="Singh A."/>
            <person name="Lorenz A.J."/>
            <person name="Jackson-Ziems T."/>
            <person name="Vidaver A."/>
            <person name="Alfano J.R."/>
        </authorList>
    </citation>
    <scope>NUCLEOTIDE SEQUENCE</scope>
    <source>
        <strain evidence="8">CNK-2</strain>
    </source>
</reference>
<dbReference type="Proteomes" id="UP001056208">
    <property type="component" value="Chromosome"/>
</dbReference>
<dbReference type="Pfam" id="PF07729">
    <property type="entry name" value="FCD"/>
    <property type="match status" value="1"/>
</dbReference>
<proteinExistence type="predicted"/>
<evidence type="ECO:0000256" key="3">
    <source>
        <dbReference type="ARBA" id="ARBA00023163"/>
    </source>
</evidence>
<dbReference type="SMART" id="SM00895">
    <property type="entry name" value="FCD"/>
    <property type="match status" value="1"/>
</dbReference>
<feature type="compositionally biased region" description="Low complexity" evidence="4">
    <location>
        <begin position="30"/>
        <end position="39"/>
    </location>
</feature>
<evidence type="ECO:0000313" key="9">
    <source>
        <dbReference type="Proteomes" id="UP000265361"/>
    </source>
</evidence>
<evidence type="ECO:0000256" key="4">
    <source>
        <dbReference type="SAM" id="MobiDB-lite"/>
    </source>
</evidence>
<evidence type="ECO:0000259" key="5">
    <source>
        <dbReference type="PROSITE" id="PS50949"/>
    </source>
</evidence>
<keyword evidence="10" id="KW-1185">Reference proteome</keyword>
<evidence type="ECO:0000313" key="6">
    <source>
        <dbReference type="EMBL" id="RIJ14686.1"/>
    </source>
</evidence>
<protein>
    <submittedName>
        <fullName evidence="6">GntR family transcriptional regulator</fullName>
    </submittedName>
</protein>
<evidence type="ECO:0000313" key="7">
    <source>
        <dbReference type="EMBL" id="RIJ17326.1"/>
    </source>
</evidence>
<dbReference type="Proteomes" id="UP000265361">
    <property type="component" value="Unassembled WGS sequence"/>
</dbReference>
<evidence type="ECO:0000256" key="2">
    <source>
        <dbReference type="ARBA" id="ARBA00023125"/>
    </source>
</evidence>
<dbReference type="InterPro" id="IPR036388">
    <property type="entry name" value="WH-like_DNA-bd_sf"/>
</dbReference>
<evidence type="ECO:0000313" key="10">
    <source>
        <dbReference type="Proteomes" id="UP001056208"/>
    </source>
</evidence>
<sequence length="267" mass="29594">MSRTLTAPPHRRILSPFGPYGAGMSDDDTAPATPTASATGTGGRRSRTDYVYEQLRDRLMSGAYAPRTRLREDAIAAEMQVSRTPVRTALFMLRSDGLIENDEYGYRVVMPDLQNLAALYELRVTLEMRGIQRTIDYDAAAYDLPLLTAELDRWREFAESPPSPTPQFVVEDERFHVTLCRAAGNEAIVDALEAVNHRIRSVRMYDYVTEDRITATVQEHLAIGDLVVAGDVEAAKTALGEHVGVSMDTVMARATRAITNMVTRGVL</sequence>
<dbReference type="Gene3D" id="1.20.120.530">
    <property type="entry name" value="GntR ligand-binding domain-like"/>
    <property type="match status" value="1"/>
</dbReference>
<gene>
    <name evidence="7" type="ORF">DZF97_03095</name>
    <name evidence="6" type="ORF">DZF97_05705</name>
    <name evidence="8" type="ORF">LIV34_002362</name>
</gene>
<organism evidence="6 9">
    <name type="scientific">Clavibacter nebraskensis</name>
    <dbReference type="NCBI Taxonomy" id="31963"/>
    <lineage>
        <taxon>Bacteria</taxon>
        <taxon>Bacillati</taxon>
        <taxon>Actinomycetota</taxon>
        <taxon>Actinomycetes</taxon>
        <taxon>Micrococcales</taxon>
        <taxon>Microbacteriaceae</taxon>
        <taxon>Clavibacter</taxon>
    </lineage>
</organism>
<dbReference type="SMART" id="SM00345">
    <property type="entry name" value="HTH_GNTR"/>
    <property type="match status" value="1"/>
</dbReference>
<dbReference type="AlphaFoldDB" id="A0A399Q6Q1"/>
<dbReference type="SUPFAM" id="SSF48008">
    <property type="entry name" value="GntR ligand-binding domain-like"/>
    <property type="match status" value="1"/>
</dbReference>
<dbReference type="InterPro" id="IPR036390">
    <property type="entry name" value="WH_DNA-bd_sf"/>
</dbReference>
<dbReference type="Gene3D" id="1.10.10.10">
    <property type="entry name" value="Winged helix-like DNA-binding domain superfamily/Winged helix DNA-binding domain"/>
    <property type="match status" value="1"/>
</dbReference>
<dbReference type="PANTHER" id="PTHR43537:SF5">
    <property type="entry name" value="UXU OPERON TRANSCRIPTIONAL REGULATOR"/>
    <property type="match status" value="1"/>
</dbReference>
<dbReference type="InterPro" id="IPR011711">
    <property type="entry name" value="GntR_C"/>
</dbReference>
<dbReference type="SUPFAM" id="SSF46785">
    <property type="entry name" value="Winged helix' DNA-binding domain"/>
    <property type="match status" value="1"/>
</dbReference>
<dbReference type="GO" id="GO:0003677">
    <property type="term" value="F:DNA binding"/>
    <property type="evidence" value="ECO:0007669"/>
    <property type="project" value="UniProtKB-KW"/>
</dbReference>
<accession>A0A399Q6Q1</accession>
<dbReference type="EMBL" id="QWED01000045">
    <property type="protein sequence ID" value="RIJ17326.1"/>
    <property type="molecule type" value="Genomic_DNA"/>
</dbReference>
<dbReference type="PROSITE" id="PS50949">
    <property type="entry name" value="HTH_GNTR"/>
    <property type="match status" value="1"/>
</dbReference>
<reference evidence="6 9" key="1">
    <citation type="submission" date="2018-08" db="EMBL/GenBank/DDBJ databases">
        <title>Genome Sequence of Clavibacter michiganensis Subspecies type strains, and the Atypical Peach-Colored Strains Isolated from Tomato.</title>
        <authorList>
            <person name="Osdaghi E."/>
            <person name="Portier P."/>
            <person name="Briand M."/>
            <person name="Jacques M.-A."/>
        </authorList>
    </citation>
    <scope>NUCLEOTIDE SEQUENCE [LARGE SCALE GENOMIC DNA]</scope>
    <source>
        <strain evidence="6 9">CFBP 7577</strain>
    </source>
</reference>
<name>A0A399Q6Q1_9MICO</name>
<feature type="domain" description="HTH gntR-type" evidence="5">
    <location>
        <begin position="45"/>
        <end position="111"/>
    </location>
</feature>
<dbReference type="PANTHER" id="PTHR43537">
    <property type="entry name" value="TRANSCRIPTIONAL REGULATOR, GNTR FAMILY"/>
    <property type="match status" value="1"/>
</dbReference>
<dbReference type="EMBL" id="CP086345">
    <property type="protein sequence ID" value="UQB04519.1"/>
    <property type="molecule type" value="Genomic_DNA"/>
</dbReference>
<dbReference type="EMBL" id="QWED01000119">
    <property type="protein sequence ID" value="RIJ14686.1"/>
    <property type="molecule type" value="Genomic_DNA"/>
</dbReference>
<dbReference type="InterPro" id="IPR000524">
    <property type="entry name" value="Tscrpt_reg_HTH_GntR"/>
</dbReference>
<keyword evidence="2" id="KW-0238">DNA-binding</keyword>